<feature type="compositionally biased region" description="Polar residues" evidence="2">
    <location>
        <begin position="180"/>
        <end position="193"/>
    </location>
</feature>
<evidence type="ECO:0000256" key="1">
    <source>
        <dbReference type="ARBA" id="ARBA00022527"/>
    </source>
</evidence>
<name>A0A7U3UU40_9ACTN</name>
<dbReference type="GO" id="GO:0004674">
    <property type="term" value="F:protein serine/threonine kinase activity"/>
    <property type="evidence" value="ECO:0007669"/>
    <property type="project" value="UniProtKB-KW"/>
</dbReference>
<keyword evidence="5" id="KW-1185">Reference proteome</keyword>
<protein>
    <submittedName>
        <fullName evidence="4">Putative regulator protein</fullName>
    </submittedName>
</protein>
<dbReference type="RefSeq" id="WP_430393146.1">
    <property type="nucleotide sequence ID" value="NZ_AP018365.1"/>
</dbReference>
<reference evidence="4 5" key="4">
    <citation type="journal article" date="2020" name="Sci. Rep.">
        <title>beta-carboline chemical signals induce reveromycin production through a LuxR family regulator in Streptomyces sp. SN-593.</title>
        <authorList>
            <person name="Panthee S."/>
            <person name="Kito N."/>
            <person name="Hayashi T."/>
            <person name="Shimizu T."/>
            <person name="Ishikawa J."/>
            <person name="Hamamoto H."/>
            <person name="Osada H."/>
            <person name="Takahashi S."/>
        </authorList>
    </citation>
    <scope>NUCLEOTIDE SEQUENCE [LARGE SCALE GENOMIC DNA]</scope>
    <source>
        <strain evidence="4 5">SN-593</strain>
    </source>
</reference>
<sequence length="249" mass="26849">MTLNPSSAYWSQLDLTCEPSAVRYARAHAREILERWGAVPEVVADVLTIVSELTGNAVRHAGGFCRPPEPRTDGRRVRECSLALRASRDNLHITVHDESNQPPTLRMLSGDAENGRGLHLVAALSHGAWGYYLVPHGKGKVVWAQLRLLLPTGPPVRPDELWEPHTRRRIARARGARAGSESTTVSVARTIPSTARPHHHEGNGDPATKRNLAPSGPTSSSELSSSARACRAMTVVTDNGSAATADPHG</sequence>
<evidence type="ECO:0000256" key="2">
    <source>
        <dbReference type="SAM" id="MobiDB-lite"/>
    </source>
</evidence>
<reference evidence="4 5" key="1">
    <citation type="journal article" date="2010" name="J. Bacteriol.">
        <title>Biochemical characterization of a novel indole prenyltransferase from Streptomyces sp. SN-593.</title>
        <authorList>
            <person name="Takahashi S."/>
            <person name="Takagi H."/>
            <person name="Toyoda A."/>
            <person name="Uramoto M."/>
            <person name="Nogawa T."/>
            <person name="Ueki M."/>
            <person name="Sakaki Y."/>
            <person name="Osada H."/>
        </authorList>
    </citation>
    <scope>NUCLEOTIDE SEQUENCE [LARGE SCALE GENOMIC DNA]</scope>
    <source>
        <strain evidence="4 5">SN-593</strain>
    </source>
</reference>
<dbReference type="EMBL" id="AP018365">
    <property type="protein sequence ID" value="BBA98740.1"/>
    <property type="molecule type" value="Genomic_DNA"/>
</dbReference>
<accession>A0A7U3UU40</accession>
<evidence type="ECO:0000313" key="5">
    <source>
        <dbReference type="Proteomes" id="UP000595703"/>
    </source>
</evidence>
<dbReference type="AlphaFoldDB" id="A0A7U3UU40"/>
<dbReference type="InterPro" id="IPR036890">
    <property type="entry name" value="HATPase_C_sf"/>
</dbReference>
<feature type="compositionally biased region" description="Low complexity" evidence="2">
    <location>
        <begin position="215"/>
        <end position="226"/>
    </location>
</feature>
<dbReference type="InterPro" id="IPR003594">
    <property type="entry name" value="HATPase_dom"/>
</dbReference>
<dbReference type="InterPro" id="IPR050267">
    <property type="entry name" value="Anti-sigma-factor_SerPK"/>
</dbReference>
<proteinExistence type="predicted"/>
<feature type="region of interest" description="Disordered" evidence="2">
    <location>
        <begin position="172"/>
        <end position="249"/>
    </location>
</feature>
<evidence type="ECO:0000259" key="3">
    <source>
        <dbReference type="Pfam" id="PF13581"/>
    </source>
</evidence>
<dbReference type="Gene3D" id="3.30.565.10">
    <property type="entry name" value="Histidine kinase-like ATPase, C-terminal domain"/>
    <property type="match status" value="1"/>
</dbReference>
<dbReference type="CDD" id="cd16936">
    <property type="entry name" value="HATPase_RsbW-like"/>
    <property type="match status" value="1"/>
</dbReference>
<organism evidence="4 5">
    <name type="scientific">Actinacidiphila reveromycinica</name>
    <dbReference type="NCBI Taxonomy" id="659352"/>
    <lineage>
        <taxon>Bacteria</taxon>
        <taxon>Bacillati</taxon>
        <taxon>Actinomycetota</taxon>
        <taxon>Actinomycetes</taxon>
        <taxon>Kitasatosporales</taxon>
        <taxon>Streptomycetaceae</taxon>
        <taxon>Actinacidiphila</taxon>
    </lineage>
</organism>
<keyword evidence="1" id="KW-0418">Kinase</keyword>
<reference evidence="4 5" key="3">
    <citation type="journal article" date="2011" name="Nat. Chem. Biol.">
        <title>Reveromycin A biosynthesis uses RevG and RevJ for stereospecific spiroacetal formation.</title>
        <authorList>
            <person name="Takahashi S."/>
            <person name="Toyoda A."/>
            <person name="Sekiyama Y."/>
            <person name="Takagi H."/>
            <person name="Nogawa T."/>
            <person name="Uramoto M."/>
            <person name="Suzuki R."/>
            <person name="Koshino H."/>
            <person name="Kumano T."/>
            <person name="Panthee S."/>
            <person name="Dairi T."/>
            <person name="Ishikawa J."/>
            <person name="Ikeda H."/>
            <person name="Sakaki Y."/>
            <person name="Osada H."/>
        </authorList>
    </citation>
    <scope>NUCLEOTIDE SEQUENCE [LARGE SCALE GENOMIC DNA]</scope>
    <source>
        <strain evidence="4 5">SN-593</strain>
    </source>
</reference>
<gene>
    <name evidence="4" type="ORF">RVR_10516</name>
</gene>
<keyword evidence="1" id="KW-0808">Transferase</keyword>
<feature type="domain" description="Histidine kinase/HSP90-like ATPase" evidence="3">
    <location>
        <begin position="18"/>
        <end position="143"/>
    </location>
</feature>
<dbReference type="PANTHER" id="PTHR35526:SF3">
    <property type="entry name" value="ANTI-SIGMA-F FACTOR RSBW"/>
    <property type="match status" value="1"/>
</dbReference>
<dbReference type="Proteomes" id="UP000595703">
    <property type="component" value="Chromosome"/>
</dbReference>
<dbReference type="KEGG" id="arev:RVR_10516"/>
<dbReference type="Pfam" id="PF13581">
    <property type="entry name" value="HATPase_c_2"/>
    <property type="match status" value="1"/>
</dbReference>
<keyword evidence="1" id="KW-0723">Serine/threonine-protein kinase</keyword>
<reference evidence="4 5" key="2">
    <citation type="journal article" date="2011" name="J. Antibiot.">
        <title>Furaquinocins I and J: novel polyketide isoprenoid hybrid compounds from Streptomyces reveromyceticus SN-593.</title>
        <authorList>
            <person name="Panthee S."/>
            <person name="Takahashi S."/>
            <person name="Takagi H."/>
            <person name="Nogawa T."/>
            <person name="Oowada E."/>
            <person name="Uramoto M."/>
            <person name="Osada H."/>
        </authorList>
    </citation>
    <scope>NUCLEOTIDE SEQUENCE [LARGE SCALE GENOMIC DNA]</scope>
    <source>
        <strain evidence="4 5">SN-593</strain>
    </source>
</reference>
<dbReference type="PANTHER" id="PTHR35526">
    <property type="entry name" value="ANTI-SIGMA-F FACTOR RSBW-RELATED"/>
    <property type="match status" value="1"/>
</dbReference>
<evidence type="ECO:0000313" key="4">
    <source>
        <dbReference type="EMBL" id="BBA98740.1"/>
    </source>
</evidence>